<dbReference type="EMBL" id="JAACFV010000104">
    <property type="protein sequence ID" value="KAF7505627.1"/>
    <property type="molecule type" value="Genomic_DNA"/>
</dbReference>
<comment type="caution">
    <text evidence="1">The sequence shown here is derived from an EMBL/GenBank/DDBJ whole genome shotgun (WGS) entry which is preliminary data.</text>
</comment>
<evidence type="ECO:0000313" key="2">
    <source>
        <dbReference type="Proteomes" id="UP000606974"/>
    </source>
</evidence>
<sequence>MRATRSYKGIVPFIPSSVLITSDQVHTFTGQKVGGRATKWNLRTKREMLGLSVESTVANGEDT</sequence>
<accession>A0A8H7AEI7</accession>
<proteinExistence type="predicted"/>
<name>A0A8H7AEI7_9EURO</name>
<dbReference type="AlphaFoldDB" id="A0A8H7AEI7"/>
<keyword evidence="2" id="KW-1185">Reference proteome</keyword>
<organism evidence="1 2">
    <name type="scientific">Endocarpon pusillum</name>
    <dbReference type="NCBI Taxonomy" id="364733"/>
    <lineage>
        <taxon>Eukaryota</taxon>
        <taxon>Fungi</taxon>
        <taxon>Dikarya</taxon>
        <taxon>Ascomycota</taxon>
        <taxon>Pezizomycotina</taxon>
        <taxon>Eurotiomycetes</taxon>
        <taxon>Chaetothyriomycetidae</taxon>
        <taxon>Verrucariales</taxon>
        <taxon>Verrucariaceae</taxon>
        <taxon>Endocarpon</taxon>
    </lineage>
</organism>
<dbReference type="Proteomes" id="UP000606974">
    <property type="component" value="Unassembled WGS sequence"/>
</dbReference>
<evidence type="ECO:0000313" key="1">
    <source>
        <dbReference type="EMBL" id="KAF7505627.1"/>
    </source>
</evidence>
<gene>
    <name evidence="1" type="ORF">GJ744_000562</name>
</gene>
<protein>
    <submittedName>
        <fullName evidence="1">Uncharacterized protein</fullName>
    </submittedName>
</protein>
<reference evidence="1" key="1">
    <citation type="submission" date="2020-02" db="EMBL/GenBank/DDBJ databases">
        <authorList>
            <person name="Palmer J.M."/>
        </authorList>
    </citation>
    <scope>NUCLEOTIDE SEQUENCE</scope>
    <source>
        <strain evidence="1">EPUS1.4</strain>
        <tissue evidence="1">Thallus</tissue>
    </source>
</reference>